<dbReference type="SUPFAM" id="SSF109604">
    <property type="entry name" value="HD-domain/PDEase-like"/>
    <property type="match status" value="1"/>
</dbReference>
<dbReference type="Pfam" id="PF01966">
    <property type="entry name" value="HD"/>
    <property type="match status" value="1"/>
</dbReference>
<evidence type="ECO:0000256" key="1">
    <source>
        <dbReference type="ARBA" id="ARBA00022801"/>
    </source>
</evidence>
<dbReference type="FunFam" id="1.10.3210.10:FF:000008">
    <property type="entry name" value="3'-5' exoribonuclease YhaM"/>
    <property type="match status" value="1"/>
</dbReference>
<dbReference type="InterPro" id="IPR006674">
    <property type="entry name" value="HD_domain"/>
</dbReference>
<dbReference type="EMBL" id="CAKD01000023">
    <property type="protein sequence ID" value="CCI85815.1"/>
    <property type="molecule type" value="Genomic_DNA"/>
</dbReference>
<dbReference type="CDD" id="cd04492">
    <property type="entry name" value="YhaM_OBF_like"/>
    <property type="match status" value="1"/>
</dbReference>
<dbReference type="InterPro" id="IPR003607">
    <property type="entry name" value="HD/PDEase_dom"/>
</dbReference>
<dbReference type="OrthoDB" id="9778453at2"/>
<dbReference type="PANTHER" id="PTHR37294">
    <property type="entry name" value="3'-5' EXORIBONUCLEASE YHAM"/>
    <property type="match status" value="1"/>
</dbReference>
<dbReference type="GO" id="GO:0004527">
    <property type="term" value="F:exonuclease activity"/>
    <property type="evidence" value="ECO:0007669"/>
    <property type="project" value="UniProtKB-KW"/>
</dbReference>
<dbReference type="STRING" id="1423790.BN53_06925"/>
<keyword evidence="2" id="KW-0540">Nuclease</keyword>
<dbReference type="PATRIC" id="fig|1423790.3.peg.21"/>
<gene>
    <name evidence="4" type="ORF">BN53_06925</name>
</gene>
<proteinExistence type="predicted"/>
<keyword evidence="2" id="KW-0269">Exonuclease</keyword>
<dbReference type="AlphaFoldDB" id="I7JYT0"/>
<dbReference type="InterPro" id="IPR012340">
    <property type="entry name" value="NA-bd_OB-fold"/>
</dbReference>
<keyword evidence="1 4" id="KW-0378">Hydrolase</keyword>
<accession>I7JYT0</accession>
<dbReference type="Gene3D" id="1.10.3210.10">
    <property type="entry name" value="Hypothetical protein af1432"/>
    <property type="match status" value="1"/>
</dbReference>
<evidence type="ECO:0000313" key="4">
    <source>
        <dbReference type="EMBL" id="CCI85815.1"/>
    </source>
</evidence>
<name>I7JYT0_9LACO</name>
<dbReference type="PANTHER" id="PTHR37294:SF1">
    <property type="entry name" value="3'-5' EXORIBONUCLEASE YHAM"/>
    <property type="match status" value="1"/>
</dbReference>
<protein>
    <submittedName>
        <fullName evidence="4">CMP-binding-factor 1</fullName>
        <ecNumber evidence="4">3.1.-.-</ecNumber>
    </submittedName>
</protein>
<organism evidence="4 5">
    <name type="scientific">Lactobacillus pasteurii DSM 23907 = CRBIP 24.76</name>
    <dbReference type="NCBI Taxonomy" id="1423790"/>
    <lineage>
        <taxon>Bacteria</taxon>
        <taxon>Bacillati</taxon>
        <taxon>Bacillota</taxon>
        <taxon>Bacilli</taxon>
        <taxon>Lactobacillales</taxon>
        <taxon>Lactobacillaceae</taxon>
        <taxon>Lactobacillus</taxon>
    </lineage>
</organism>
<dbReference type="Proteomes" id="UP000009311">
    <property type="component" value="Unassembled WGS sequence"/>
</dbReference>
<dbReference type="GO" id="GO:0031125">
    <property type="term" value="P:rRNA 3'-end processing"/>
    <property type="evidence" value="ECO:0007669"/>
    <property type="project" value="TreeGrafter"/>
</dbReference>
<dbReference type="EC" id="3.1.-.-" evidence="4"/>
<reference evidence="4 5" key="1">
    <citation type="submission" date="2012-06" db="EMBL/GenBank/DDBJ databases">
        <title>Draft Genome Sequence of Lactobacillus pasteurii CRBIP 24.76T.</title>
        <authorList>
            <person name="Cousin S."/>
            <person name="Bouchier C."/>
            <person name="Loux V."/>
            <person name="Ma L."/>
            <person name="Creno S."/>
            <person name="Bizet C."/>
            <person name="Clermont D."/>
        </authorList>
    </citation>
    <scope>NUCLEOTIDE SEQUENCE [LARGE SCALE GENOMIC DNA]</scope>
    <source>
        <strain evidence="5">CRBIP 24.76T</strain>
    </source>
</reference>
<dbReference type="eggNOG" id="COG3481">
    <property type="taxonomic scope" value="Bacteria"/>
</dbReference>
<evidence type="ECO:0000259" key="3">
    <source>
        <dbReference type="SMART" id="SM00471"/>
    </source>
</evidence>
<dbReference type="RefSeq" id="WP_009560380.1">
    <property type="nucleotide sequence ID" value="NZ_AYZN01000001.1"/>
</dbReference>
<evidence type="ECO:0000256" key="2">
    <source>
        <dbReference type="ARBA" id="ARBA00022839"/>
    </source>
</evidence>
<dbReference type="SMART" id="SM00471">
    <property type="entry name" value="HDc"/>
    <property type="match status" value="1"/>
</dbReference>
<evidence type="ECO:0000313" key="5">
    <source>
        <dbReference type="Proteomes" id="UP000009311"/>
    </source>
</evidence>
<sequence length="326" mass="36828">MFKHLADYNEGEEINTVAKITSSQLRLSQSNNNPFLIVQLADSSGEIKGIYWRAEAGDDNVFSAGTIVEIDGRRTVYQGQAQIRIYSMRVVTEKDGYDLSEFVKQAPEKSDSIEEEINSYVFEILNPTWNRIVRYLLKKWKDNFFSFPAGKSNHHAVQGGLAYHTVSMLRLAKAIVNCYPQVDKSLLYAGCILHDMGKVIELSGPVATQYTVEGNMIGHLVLIDEQIFLAANELKLDTKSEDLLLLRHMVLAHHGKFEYGSPKLPQLLEAEILHQIDDFDAGVYAITNALQHTKPGTYTDAIKSRDGRRFYRPTKDEALDQAKLLE</sequence>
<feature type="domain" description="HD/PDEase" evidence="3">
    <location>
        <begin position="157"/>
        <end position="291"/>
    </location>
</feature>
<dbReference type="CDD" id="cd00077">
    <property type="entry name" value="HDc"/>
    <property type="match status" value="1"/>
</dbReference>
<comment type="caution">
    <text evidence="4">The sequence shown here is derived from an EMBL/GenBank/DDBJ whole genome shotgun (WGS) entry which is preliminary data.</text>
</comment>
<keyword evidence="5" id="KW-1185">Reference proteome</keyword>
<dbReference type="InterPro" id="IPR050798">
    <property type="entry name" value="YhaM_exoribonuc/phosphodiest"/>
</dbReference>
<dbReference type="Gene3D" id="2.40.50.140">
    <property type="entry name" value="Nucleic acid-binding proteins"/>
    <property type="match status" value="1"/>
</dbReference>